<dbReference type="EMBL" id="BK032697">
    <property type="protein sequence ID" value="DAF55683.1"/>
    <property type="molecule type" value="Genomic_DNA"/>
</dbReference>
<sequence length="86" mass="9835">MSNKSIYIGTKIIEATPMTRLAYNELRGWQLPADERGEDEGYLVVYIGQESNVPGYNGYVSWSPKDVFEQSYHRIDDAILQHIKPA</sequence>
<organism evidence="1">
    <name type="scientific">Podoviridae sp. ctylN24</name>
    <dbReference type="NCBI Taxonomy" id="2827756"/>
    <lineage>
        <taxon>Viruses</taxon>
        <taxon>Duplodnaviria</taxon>
        <taxon>Heunggongvirae</taxon>
        <taxon>Uroviricota</taxon>
        <taxon>Caudoviricetes</taxon>
    </lineage>
</organism>
<name>A0A8S5SY27_9CAUD</name>
<evidence type="ECO:0000313" key="1">
    <source>
        <dbReference type="EMBL" id="DAF55683.1"/>
    </source>
</evidence>
<protein>
    <submittedName>
        <fullName evidence="1">Uncharacterized protein</fullName>
    </submittedName>
</protein>
<accession>A0A8S5SY27</accession>
<proteinExistence type="predicted"/>
<reference evidence="1" key="1">
    <citation type="journal article" date="2021" name="Proc. Natl. Acad. Sci. U.S.A.">
        <title>A Catalog of Tens of Thousands of Viruses from Human Metagenomes Reveals Hidden Associations with Chronic Diseases.</title>
        <authorList>
            <person name="Tisza M.J."/>
            <person name="Buck C.B."/>
        </authorList>
    </citation>
    <scope>NUCLEOTIDE SEQUENCE</scope>
    <source>
        <strain evidence="1">CtylN24</strain>
    </source>
</reference>